<dbReference type="Pfam" id="PF00805">
    <property type="entry name" value="Pentapeptide"/>
    <property type="match status" value="2"/>
</dbReference>
<evidence type="ECO:0000313" key="3">
    <source>
        <dbReference type="Proteomes" id="UP000002528"/>
    </source>
</evidence>
<dbReference type="STRING" id="335992.SAR11_1186"/>
<dbReference type="PANTHER" id="PTHR14136">
    <property type="entry name" value="BTB_POZ DOMAIN-CONTAINING PROTEIN KCTD9"/>
    <property type="match status" value="1"/>
</dbReference>
<organism evidence="2 3">
    <name type="scientific">Pelagibacter ubique (strain HTCC1062)</name>
    <dbReference type="NCBI Taxonomy" id="335992"/>
    <lineage>
        <taxon>Bacteria</taxon>
        <taxon>Pseudomonadati</taxon>
        <taxon>Pseudomonadota</taxon>
        <taxon>Alphaproteobacteria</taxon>
        <taxon>Candidatus Pelagibacterales</taxon>
        <taxon>Candidatus Pelagibacteraceae</taxon>
        <taxon>Candidatus Pelagibacter</taxon>
    </lineage>
</organism>
<dbReference type="AlphaFoldDB" id="Q4FLE5"/>
<proteinExistence type="predicted"/>
<name>Q4FLE5_PELUB</name>
<dbReference type="Proteomes" id="UP000002528">
    <property type="component" value="Chromosome"/>
</dbReference>
<dbReference type="EMBL" id="CP000084">
    <property type="protein sequence ID" value="AAZ21993.1"/>
    <property type="molecule type" value="Genomic_DNA"/>
</dbReference>
<feature type="chain" id="PRO_5004238795" description="Pentapeptide repeat-containing protein" evidence="1">
    <location>
        <begin position="30"/>
        <end position="178"/>
    </location>
</feature>
<gene>
    <name evidence="2" type="ordered locus">SAR11_1186</name>
</gene>
<dbReference type="PANTHER" id="PTHR14136:SF17">
    <property type="entry name" value="BTB_POZ DOMAIN-CONTAINING PROTEIN KCTD9"/>
    <property type="match status" value="1"/>
</dbReference>
<sequence>MIKLIRAGFISKLFAILVLSLWLSNGAKAGCDDAPVDGVDYSNCQFSEGQDLSRAYIPNSNLSFISFIKVTFDKGVMMNATLANGNFVESSFIRTNLYEANLEGGIFEKANFSSANLTRVNFKGASLIETNFTNSNLFEADLTGANILNANFEGANLNNAVWIDGTKCLLGSIGKCNK</sequence>
<evidence type="ECO:0000256" key="1">
    <source>
        <dbReference type="SAM" id="SignalP"/>
    </source>
</evidence>
<dbReference type="Gene3D" id="2.160.20.80">
    <property type="entry name" value="E3 ubiquitin-protein ligase SopA"/>
    <property type="match status" value="1"/>
</dbReference>
<dbReference type="InterPro" id="IPR001646">
    <property type="entry name" value="5peptide_repeat"/>
</dbReference>
<protein>
    <recommendedName>
        <fullName evidence="4">Pentapeptide repeat-containing protein</fullName>
    </recommendedName>
</protein>
<dbReference type="HOGENOM" id="CLU_033401_6_5_5"/>
<feature type="signal peptide" evidence="1">
    <location>
        <begin position="1"/>
        <end position="29"/>
    </location>
</feature>
<accession>Q4FLE5</accession>
<keyword evidence="1" id="KW-0732">Signal</keyword>
<reference evidence="2 3" key="1">
    <citation type="journal article" date="2005" name="Science">
        <title>Genome streamlining in a cosmopolitan oceanic bacterium.</title>
        <authorList>
            <person name="Giovannoni S.J."/>
            <person name="Tripp H.J."/>
            <person name="Givan S."/>
            <person name="Podar M."/>
            <person name="Vergin K.L."/>
            <person name="Baptista D."/>
            <person name="Bibbs L."/>
            <person name="Eads J."/>
            <person name="Richardson T.H."/>
            <person name="Noordewier M."/>
            <person name="Rappe M.S."/>
            <person name="Short J.M."/>
            <person name="Carrington J.C."/>
            <person name="Mathur E.J."/>
        </authorList>
    </citation>
    <scope>NUCLEOTIDE SEQUENCE [LARGE SCALE GENOMIC DNA]</scope>
    <source>
        <strain evidence="2 3">HTCC1062</strain>
    </source>
</reference>
<evidence type="ECO:0008006" key="4">
    <source>
        <dbReference type="Google" id="ProtNLM"/>
    </source>
</evidence>
<dbReference type="RefSeq" id="WP_011282203.1">
    <property type="nucleotide sequence ID" value="NC_007205.1"/>
</dbReference>
<dbReference type="GeneID" id="66295682"/>
<evidence type="ECO:0000313" key="2">
    <source>
        <dbReference type="EMBL" id="AAZ21993.1"/>
    </source>
</evidence>
<keyword evidence="3" id="KW-1185">Reference proteome</keyword>
<dbReference type="eggNOG" id="COG1357">
    <property type="taxonomic scope" value="Bacteria"/>
</dbReference>
<dbReference type="KEGG" id="pub:SAR11_1186"/>
<dbReference type="SUPFAM" id="SSF141571">
    <property type="entry name" value="Pentapeptide repeat-like"/>
    <property type="match status" value="1"/>
</dbReference>
<dbReference type="OrthoDB" id="7158614at2"/>
<dbReference type="InterPro" id="IPR051082">
    <property type="entry name" value="Pentapeptide-BTB/POZ_domain"/>
</dbReference>